<sequence>MQAATHGSRAPTIVDSLCAWQARRVRLASPPGTDADAQGVRGAVQVEAFSSVVGLGMTNLSMVFMQQLQTVDMLLFCLANGAVFILWIIFVLQMPLTDALHAAYVGSIVVTAVCVRQQRDLEDIERRTFDHELLQARGMLVRTADRIGMQA</sequence>
<evidence type="ECO:0000256" key="1">
    <source>
        <dbReference type="SAM" id="Phobius"/>
    </source>
</evidence>
<gene>
    <name evidence="2" type="ORF">PCOR1329_LOCUS63383</name>
</gene>
<dbReference type="EMBL" id="CAUYUJ010018047">
    <property type="protein sequence ID" value="CAK0880162.1"/>
    <property type="molecule type" value="Genomic_DNA"/>
</dbReference>
<organism evidence="2 3">
    <name type="scientific">Prorocentrum cordatum</name>
    <dbReference type="NCBI Taxonomy" id="2364126"/>
    <lineage>
        <taxon>Eukaryota</taxon>
        <taxon>Sar</taxon>
        <taxon>Alveolata</taxon>
        <taxon>Dinophyceae</taxon>
        <taxon>Prorocentrales</taxon>
        <taxon>Prorocentraceae</taxon>
        <taxon>Prorocentrum</taxon>
    </lineage>
</organism>
<accession>A0ABN9W298</accession>
<name>A0ABN9W298_9DINO</name>
<reference evidence="2" key="1">
    <citation type="submission" date="2023-10" db="EMBL/GenBank/DDBJ databases">
        <authorList>
            <person name="Chen Y."/>
            <person name="Shah S."/>
            <person name="Dougan E. K."/>
            <person name="Thang M."/>
            <person name="Chan C."/>
        </authorList>
    </citation>
    <scope>NUCLEOTIDE SEQUENCE [LARGE SCALE GENOMIC DNA]</scope>
</reference>
<feature type="non-terminal residue" evidence="2">
    <location>
        <position position="151"/>
    </location>
</feature>
<proteinExistence type="predicted"/>
<keyword evidence="3" id="KW-1185">Reference proteome</keyword>
<feature type="transmembrane region" description="Helical" evidence="1">
    <location>
        <begin position="73"/>
        <end position="93"/>
    </location>
</feature>
<evidence type="ECO:0000313" key="3">
    <source>
        <dbReference type="Proteomes" id="UP001189429"/>
    </source>
</evidence>
<protein>
    <submittedName>
        <fullName evidence="2">Uncharacterized protein</fullName>
    </submittedName>
</protein>
<keyword evidence="1" id="KW-0472">Membrane</keyword>
<keyword evidence="1" id="KW-1133">Transmembrane helix</keyword>
<keyword evidence="1" id="KW-0812">Transmembrane</keyword>
<dbReference type="Proteomes" id="UP001189429">
    <property type="component" value="Unassembled WGS sequence"/>
</dbReference>
<comment type="caution">
    <text evidence="2">The sequence shown here is derived from an EMBL/GenBank/DDBJ whole genome shotgun (WGS) entry which is preliminary data.</text>
</comment>
<evidence type="ECO:0000313" key="2">
    <source>
        <dbReference type="EMBL" id="CAK0880162.1"/>
    </source>
</evidence>